<name>E4TYC4_SULKY</name>
<dbReference type="Gene3D" id="3.40.50.2000">
    <property type="entry name" value="Glycogen Phosphorylase B"/>
    <property type="match status" value="2"/>
</dbReference>
<organism evidence="3 4">
    <name type="scientific">Sulfuricurvum kujiense (strain ATCC BAA-921 / DSM 16994 / JCM 11577 / YK-1)</name>
    <dbReference type="NCBI Taxonomy" id="709032"/>
    <lineage>
        <taxon>Bacteria</taxon>
        <taxon>Pseudomonadati</taxon>
        <taxon>Campylobacterota</taxon>
        <taxon>Epsilonproteobacteria</taxon>
        <taxon>Campylobacterales</taxon>
        <taxon>Sulfurimonadaceae</taxon>
        <taxon>Sulfuricurvum</taxon>
    </lineage>
</organism>
<dbReference type="STRING" id="709032.Sulku_2409"/>
<keyword evidence="4" id="KW-1185">Reference proteome</keyword>
<dbReference type="KEGG" id="sku:Sulku_2409"/>
<evidence type="ECO:0000313" key="4">
    <source>
        <dbReference type="Proteomes" id="UP000008721"/>
    </source>
</evidence>
<reference evidence="3 4" key="1">
    <citation type="journal article" date="2012" name="Stand. Genomic Sci.">
        <title>Complete genome sequence of the sulfur compounds oxidizing chemolithoautotroph Sulfuricurvum kujiense type strain (YK-1(T)).</title>
        <authorList>
            <person name="Han C."/>
            <person name="Kotsyurbenko O."/>
            <person name="Chertkov O."/>
            <person name="Held B."/>
            <person name="Lapidus A."/>
            <person name="Nolan M."/>
            <person name="Lucas S."/>
            <person name="Hammon N."/>
            <person name="Deshpande S."/>
            <person name="Cheng J.F."/>
            <person name="Tapia R."/>
            <person name="Goodwin L.A."/>
            <person name="Pitluck S."/>
            <person name="Liolios K."/>
            <person name="Pagani I."/>
            <person name="Ivanova N."/>
            <person name="Mavromatis K."/>
            <person name="Mikhailova N."/>
            <person name="Pati A."/>
            <person name="Chen A."/>
            <person name="Palaniappan K."/>
            <person name="Land M."/>
            <person name="Hauser L."/>
            <person name="Chang Y.J."/>
            <person name="Jeffries C.D."/>
            <person name="Brambilla E.M."/>
            <person name="Rohde M."/>
            <person name="Spring S."/>
            <person name="Sikorski J."/>
            <person name="Goker M."/>
            <person name="Woyke T."/>
            <person name="Bristow J."/>
            <person name="Eisen J.A."/>
            <person name="Markowitz V."/>
            <person name="Hugenholtz P."/>
            <person name="Kyrpides N.C."/>
            <person name="Klenk H.P."/>
            <person name="Detter J.C."/>
        </authorList>
    </citation>
    <scope>NUCLEOTIDE SEQUENCE [LARGE SCALE GENOMIC DNA]</scope>
    <source>
        <strain evidence="4">ATCC BAA-921 / DSM 16994 / JCM 11577 / YK-1</strain>
    </source>
</reference>
<dbReference type="Pfam" id="PF13477">
    <property type="entry name" value="Glyco_trans_4_2"/>
    <property type="match status" value="1"/>
</dbReference>
<protein>
    <submittedName>
        <fullName evidence="3">Glycosyl transferase group 1</fullName>
    </submittedName>
</protein>
<dbReference type="Proteomes" id="UP000008721">
    <property type="component" value="Chromosome"/>
</dbReference>
<dbReference type="InterPro" id="IPR001296">
    <property type="entry name" value="Glyco_trans_1"/>
</dbReference>
<dbReference type="PANTHER" id="PTHR12526:SF630">
    <property type="entry name" value="GLYCOSYLTRANSFERASE"/>
    <property type="match status" value="1"/>
</dbReference>
<dbReference type="SUPFAM" id="SSF53756">
    <property type="entry name" value="UDP-Glycosyltransferase/glycogen phosphorylase"/>
    <property type="match status" value="1"/>
</dbReference>
<evidence type="ECO:0000259" key="1">
    <source>
        <dbReference type="Pfam" id="PF00534"/>
    </source>
</evidence>
<dbReference type="AlphaFoldDB" id="E4TYC4"/>
<dbReference type="EMBL" id="CP002355">
    <property type="protein sequence ID" value="ADR35069.1"/>
    <property type="molecule type" value="Genomic_DNA"/>
</dbReference>
<dbReference type="GO" id="GO:0016757">
    <property type="term" value="F:glycosyltransferase activity"/>
    <property type="evidence" value="ECO:0007669"/>
    <property type="project" value="InterPro"/>
</dbReference>
<dbReference type="Pfam" id="PF00534">
    <property type="entry name" value="Glycos_transf_1"/>
    <property type="match status" value="1"/>
</dbReference>
<dbReference type="InterPro" id="IPR028098">
    <property type="entry name" value="Glyco_trans_4-like_N"/>
</dbReference>
<evidence type="ECO:0000313" key="3">
    <source>
        <dbReference type="EMBL" id="ADR35069.1"/>
    </source>
</evidence>
<keyword evidence="3" id="KW-0808">Transferase</keyword>
<dbReference type="CDD" id="cd03808">
    <property type="entry name" value="GT4_CapM-like"/>
    <property type="match status" value="1"/>
</dbReference>
<dbReference type="HOGENOM" id="CLU_009583_8_0_7"/>
<evidence type="ECO:0000259" key="2">
    <source>
        <dbReference type="Pfam" id="PF13477"/>
    </source>
</evidence>
<sequence length="390" mass="44444">MSKKKISIVLTVPLSIETWFKGQPRYLSDFYDIELITSYSESIEKIKAYENVSITIVDFTRQINPLKDLAVLFSLWRHFRLRKPDMVYTITPKAGLLGMMAAWLARVPLRVHLIVGLAYMGSSNKRRMLLKAIEKITYFFATNLYSNSLNLIEIIRKELTSKKVNVIGYGSVNGVDTAHFNDTFTSEEKFSLRHNLRIDRDDFLLLFTGRIVADKGINELIAAFEHLALIHPKIRLLLVGDYEHELDPIHPDTFELITVHSRISVIPFQSDIRPYFCIADVLVLPSYREGLPNVLIEAGSCGLPLIATDINGCNEVIIEGDNGLLVEPKSISHLIDGIEKLVDSPDLYAALKKNARKSILKRYDQNVFWEALHGEFEHLFNSKSDTVRHV</sequence>
<dbReference type="PANTHER" id="PTHR12526">
    <property type="entry name" value="GLYCOSYLTRANSFERASE"/>
    <property type="match status" value="1"/>
</dbReference>
<dbReference type="CAZy" id="GT4">
    <property type="family name" value="Glycosyltransferase Family 4"/>
</dbReference>
<feature type="domain" description="Glycosyltransferase subfamily 4-like N-terminal" evidence="2">
    <location>
        <begin position="26"/>
        <end position="148"/>
    </location>
</feature>
<feature type="domain" description="Glycosyl transferase family 1" evidence="1">
    <location>
        <begin position="192"/>
        <end position="357"/>
    </location>
</feature>
<accession>E4TYC4</accession>
<gene>
    <name evidence="3" type="ordered locus">Sulku_2409</name>
</gene>
<proteinExistence type="predicted"/>
<dbReference type="RefSeq" id="WP_013461266.1">
    <property type="nucleotide sequence ID" value="NC_014762.1"/>
</dbReference>
<dbReference type="eggNOG" id="COG0438">
    <property type="taxonomic scope" value="Bacteria"/>
</dbReference>